<accession>A0A1D9P2U2</accession>
<dbReference type="Proteomes" id="UP000179284">
    <property type="component" value="Chromosome I"/>
</dbReference>
<evidence type="ECO:0000313" key="2">
    <source>
        <dbReference type="Proteomes" id="UP000179284"/>
    </source>
</evidence>
<dbReference type="EMBL" id="CP017831">
    <property type="protein sequence ID" value="AOZ96802.1"/>
    <property type="molecule type" value="Genomic_DNA"/>
</dbReference>
<dbReference type="PANTHER" id="PTHR37816:SF2">
    <property type="entry name" value="DNA TOPOLOGY MODULATION PROTEIN FLAR-RELATED PROTEIN"/>
    <property type="match status" value="1"/>
</dbReference>
<gene>
    <name evidence="1" type="ORF">bhn_I1769</name>
</gene>
<dbReference type="InterPro" id="IPR027417">
    <property type="entry name" value="P-loop_NTPase"/>
</dbReference>
<keyword evidence="2" id="KW-1185">Reference proteome</keyword>
<dbReference type="RefSeq" id="WP_071176464.1">
    <property type="nucleotide sequence ID" value="NZ_CP017831.1"/>
</dbReference>
<name>A0A1D9P2U2_9FIRM</name>
<dbReference type="KEGG" id="bhu:bhn_I1769"/>
<dbReference type="OrthoDB" id="1201990at2"/>
<dbReference type="SUPFAM" id="SSF52540">
    <property type="entry name" value="P-loop containing nucleoside triphosphate hydrolases"/>
    <property type="match status" value="1"/>
</dbReference>
<dbReference type="AlphaFoldDB" id="A0A1D9P2U2"/>
<reference evidence="2" key="1">
    <citation type="submission" date="2016-10" db="EMBL/GenBank/DDBJ databases">
        <title>The complete genome sequence of the rumen bacterium Butyrivibrio hungatei MB2003.</title>
        <authorList>
            <person name="Palevich N."/>
            <person name="Kelly W.J."/>
            <person name="Leahy S.C."/>
            <person name="Altermann E."/>
            <person name="Rakonjac J."/>
            <person name="Attwood G.T."/>
        </authorList>
    </citation>
    <scope>NUCLEOTIDE SEQUENCE [LARGE SCALE GENOMIC DNA]</scope>
    <source>
        <strain evidence="2">MB2003</strain>
    </source>
</reference>
<organism evidence="1 2">
    <name type="scientific">Butyrivibrio hungatei</name>
    <dbReference type="NCBI Taxonomy" id="185008"/>
    <lineage>
        <taxon>Bacteria</taxon>
        <taxon>Bacillati</taxon>
        <taxon>Bacillota</taxon>
        <taxon>Clostridia</taxon>
        <taxon>Lachnospirales</taxon>
        <taxon>Lachnospiraceae</taxon>
        <taxon>Butyrivibrio</taxon>
    </lineage>
</organism>
<protein>
    <submittedName>
        <fullName evidence="1">DNA topology modulation protein FlaR</fullName>
    </submittedName>
</protein>
<proteinExistence type="predicted"/>
<dbReference type="Gene3D" id="3.40.50.300">
    <property type="entry name" value="P-loop containing nucleotide triphosphate hydrolases"/>
    <property type="match status" value="1"/>
</dbReference>
<dbReference type="InterPro" id="IPR052922">
    <property type="entry name" value="Cytidylate_Kinase-2"/>
</dbReference>
<dbReference type="PANTHER" id="PTHR37816">
    <property type="entry name" value="YALI0E33011P"/>
    <property type="match status" value="1"/>
</dbReference>
<evidence type="ECO:0000313" key="1">
    <source>
        <dbReference type="EMBL" id="AOZ96802.1"/>
    </source>
</evidence>
<sequence>MKLDIIGSVASGKTTLARDLSEIYNIPFYQKDNIVWERTPEGDKKRSDKDRDELFQEIINGDNWIVEGSPRKLLRESFGKCDYIILFDVPLCKRLVRIIKRWLRQRAGKEEYNSKPTFKFLWYNIKWVFEYDRDRKEIIGYLSEHGSKYKRFTTSGDAKDFIRMEYEKREL</sequence>